<dbReference type="PANTHER" id="PTHR43877:SF1">
    <property type="entry name" value="ACETYLTRANSFERASE"/>
    <property type="match status" value="1"/>
</dbReference>
<proteinExistence type="predicted"/>
<reference evidence="4 5" key="1">
    <citation type="submission" date="2016-04" db="EMBL/GenBank/DDBJ databases">
        <authorList>
            <person name="Evans L.H."/>
            <person name="Alamgir A."/>
            <person name="Owens N."/>
            <person name="Weber N.D."/>
            <person name="Virtaneva K."/>
            <person name="Barbian K."/>
            <person name="Babar A."/>
            <person name="Rosenke K."/>
        </authorList>
    </citation>
    <scope>NUCLEOTIDE SEQUENCE [LARGE SCALE GENOMIC DNA]</scope>
    <source>
        <strain evidence="4 5">IFM 0406</strain>
    </source>
</reference>
<evidence type="ECO:0000313" key="5">
    <source>
        <dbReference type="Proteomes" id="UP000076512"/>
    </source>
</evidence>
<dbReference type="Gene3D" id="3.40.630.30">
    <property type="match status" value="1"/>
</dbReference>
<accession>A0A164N3N0</accession>
<name>A0A164N3N0_9NOCA</name>
<dbReference type="Proteomes" id="UP000076512">
    <property type="component" value="Unassembled WGS sequence"/>
</dbReference>
<gene>
    <name evidence="4" type="ORF">AWN90_28285</name>
</gene>
<evidence type="ECO:0000313" key="4">
    <source>
        <dbReference type="EMBL" id="KZM73943.1"/>
    </source>
</evidence>
<dbReference type="InterPro" id="IPR000182">
    <property type="entry name" value="GNAT_dom"/>
</dbReference>
<dbReference type="PANTHER" id="PTHR43877">
    <property type="entry name" value="AMINOALKYLPHOSPHONATE N-ACETYLTRANSFERASE-RELATED-RELATED"/>
    <property type="match status" value="1"/>
</dbReference>
<evidence type="ECO:0000256" key="2">
    <source>
        <dbReference type="ARBA" id="ARBA00023315"/>
    </source>
</evidence>
<dbReference type="PROSITE" id="PS51186">
    <property type="entry name" value="GNAT"/>
    <property type="match status" value="1"/>
</dbReference>
<comment type="caution">
    <text evidence="4">The sequence shown here is derived from an EMBL/GenBank/DDBJ whole genome shotgun (WGS) entry which is preliminary data.</text>
</comment>
<keyword evidence="2" id="KW-0012">Acyltransferase</keyword>
<dbReference type="AlphaFoldDB" id="A0A164N3N0"/>
<dbReference type="SUPFAM" id="SSF55729">
    <property type="entry name" value="Acyl-CoA N-acyltransferases (Nat)"/>
    <property type="match status" value="1"/>
</dbReference>
<dbReference type="OrthoDB" id="9805924at2"/>
<dbReference type="InterPro" id="IPR050832">
    <property type="entry name" value="Bact_Acetyltransf"/>
</dbReference>
<evidence type="ECO:0000256" key="1">
    <source>
        <dbReference type="ARBA" id="ARBA00022679"/>
    </source>
</evidence>
<dbReference type="GO" id="GO:0016747">
    <property type="term" value="F:acyltransferase activity, transferring groups other than amino-acyl groups"/>
    <property type="evidence" value="ECO:0007669"/>
    <property type="project" value="InterPro"/>
</dbReference>
<evidence type="ECO:0000259" key="3">
    <source>
        <dbReference type="PROSITE" id="PS51186"/>
    </source>
</evidence>
<protein>
    <recommendedName>
        <fullName evidence="3">N-acetyltransferase domain-containing protein</fullName>
    </recommendedName>
</protein>
<organism evidence="4 5">
    <name type="scientific">Nocardia terpenica</name>
    <dbReference type="NCBI Taxonomy" id="455432"/>
    <lineage>
        <taxon>Bacteria</taxon>
        <taxon>Bacillati</taxon>
        <taxon>Actinomycetota</taxon>
        <taxon>Actinomycetes</taxon>
        <taxon>Mycobacteriales</taxon>
        <taxon>Nocardiaceae</taxon>
        <taxon>Nocardia</taxon>
    </lineage>
</organism>
<keyword evidence="1" id="KW-0808">Transferase</keyword>
<keyword evidence="5" id="KW-1185">Reference proteome</keyword>
<dbReference type="Pfam" id="PF00583">
    <property type="entry name" value="Acetyltransf_1"/>
    <property type="match status" value="1"/>
</dbReference>
<dbReference type="CDD" id="cd04301">
    <property type="entry name" value="NAT_SF"/>
    <property type="match status" value="1"/>
</dbReference>
<feature type="domain" description="N-acetyltransferase" evidence="3">
    <location>
        <begin position="1"/>
        <end position="140"/>
    </location>
</feature>
<dbReference type="InterPro" id="IPR016181">
    <property type="entry name" value="Acyl_CoA_acyltransferase"/>
</dbReference>
<sequence>MAAAFAALGWATKPVEQYLRYLAEQAAGMRVCVVAERGGAFAGYCTLLWMSAYEPFRANGIPEIQDLNVLPPHRNRGIGGMLLDAIEEVARKRCGVVGIGVGLDADYGPAQRLYIRRGYLPDGHGIVYDSQPVEYGTTITLDDSAALMLTRDFSI</sequence>
<dbReference type="EMBL" id="LWGR01000007">
    <property type="protein sequence ID" value="KZM73943.1"/>
    <property type="molecule type" value="Genomic_DNA"/>
</dbReference>